<keyword evidence="7" id="KW-0539">Nucleus</keyword>
<dbReference type="Proteomes" id="UP000736335">
    <property type="component" value="Unassembled WGS sequence"/>
</dbReference>
<evidence type="ECO:0000313" key="14">
    <source>
        <dbReference type="Proteomes" id="UP000736335"/>
    </source>
</evidence>
<comment type="caution">
    <text evidence="13">The sequence shown here is derived from an EMBL/GenBank/DDBJ whole genome shotgun (WGS) entry which is preliminary data.</text>
</comment>
<dbReference type="FunFam" id="1.10.390.10:FF:000011">
    <property type="entry name" value="Transcription initiation factor TFIID subunit"/>
    <property type="match status" value="1"/>
</dbReference>
<dbReference type="PRINTS" id="PR00503">
    <property type="entry name" value="BROMODOMAIN"/>
</dbReference>
<dbReference type="GO" id="GO:0008270">
    <property type="term" value="F:zinc ion binding"/>
    <property type="evidence" value="ECO:0007669"/>
    <property type="project" value="InterPro"/>
</dbReference>
<comment type="similarity">
    <text evidence="2">Belongs to the TAF2 family.</text>
</comment>
<dbReference type="InterPro" id="IPR037813">
    <property type="entry name" value="TAF2"/>
</dbReference>
<accession>A0A9P6L890</accession>
<gene>
    <name evidence="13" type="ORF">BJ322DRAFT_1052681</name>
</gene>
<dbReference type="PANTHER" id="PTHR15137:SF9">
    <property type="entry name" value="TRANSCRIPTION INITIATION FACTOR TFIID SUBUNIT 2"/>
    <property type="match status" value="1"/>
</dbReference>
<feature type="region of interest" description="Disordered" evidence="11">
    <location>
        <begin position="119"/>
        <end position="148"/>
    </location>
</feature>
<dbReference type="SMART" id="SM00297">
    <property type="entry name" value="BROMO"/>
    <property type="match status" value="3"/>
</dbReference>
<dbReference type="OrthoDB" id="308861at2759"/>
<dbReference type="InterPro" id="IPR027268">
    <property type="entry name" value="Peptidase_M4/M1_CTD_sf"/>
</dbReference>
<dbReference type="GO" id="GO:0003682">
    <property type="term" value="F:chromatin binding"/>
    <property type="evidence" value="ECO:0007669"/>
    <property type="project" value="TreeGrafter"/>
</dbReference>
<evidence type="ECO:0000256" key="3">
    <source>
        <dbReference type="ARBA" id="ARBA00017363"/>
    </source>
</evidence>
<dbReference type="SUPFAM" id="SSF63737">
    <property type="entry name" value="Leukotriene A4 hydrolase N-terminal domain"/>
    <property type="match status" value="1"/>
</dbReference>
<feature type="region of interest" description="Disordered" evidence="11">
    <location>
        <begin position="1150"/>
        <end position="1219"/>
    </location>
</feature>
<organism evidence="13 14">
    <name type="scientific">Thelephora terrestris</name>
    <dbReference type="NCBI Taxonomy" id="56493"/>
    <lineage>
        <taxon>Eukaryota</taxon>
        <taxon>Fungi</taxon>
        <taxon>Dikarya</taxon>
        <taxon>Basidiomycota</taxon>
        <taxon>Agaricomycotina</taxon>
        <taxon>Agaricomycetes</taxon>
        <taxon>Thelephorales</taxon>
        <taxon>Thelephoraceae</taxon>
        <taxon>Thelephora</taxon>
    </lineage>
</organism>
<sequence length="1795" mass="201098">MQREQARRGFTISHQKVVLELDFAGALWGYTELRINPTTKDLKAIHLHSRQCVIQSVTVASYPAEFVHYDAVANLNVSNPSDCHRFSELKRKLYSALAEGDEGELSIAIPKEVPIRMVPKENRGHGYRDTSTPEPQTPGPSTQANQASGPEYEEILIKIVYSLRNPVDGVQFVMPTDSYPYRIPHVYTTTSSADAARCWIPCVDSVYAKCAWEFEFIVPSYLEEREEFPGLLDDEFDYPDDRNRTVVVCSGDLVEQVAHPNNSSKTIFLFSLLVPTSAQHIAFSAGPFHVLPLPPDAAEEISSARPPPLMHAFCLPGQETHLATTVSFLRGAMNFYQTHFNSYPFGSYKLVFVEELPTQRFDSATLALVSTDLLHGPDAIDQVYEARLCLSHALACQWMGINMQQKNWSDLWLVNGLGLYMTGLFLCKLFGNNEYRFRLKKDMERVVELDRGAMPPICRPNNPEPPDAAAVPFVNLKAPLVLHILDRKLGKSGTSVGLPRVLNKIFLEGVVGDTNLYISTHSFLRICRKVSGVDLRTFADQWIYGSGCPTFGFSAVFNRKKMAVEISMQQECPAYIFHEKNDRSKIIHKPVPFFEGQMTIRIHEADGTPYEHVLDIRSPYKRYEVPFNTKYKRVRRNTKRYLARQAAAQAAAEGDAEAAEAMGMIDMGFGLEIWENEKERENWKVADWTEDEEQTMSGATYEWIRMDADFEWIATIGFEQPDFMWVSQLQRDRDVVAQLEAVRALSRRPTAIVSSTLTKSVLVANYFYRIRCEAALALVHCAIQKLEFLGLFHLFKLFLRYCYEPETQGQDLFNHTYVPRANDFTDVAEYFVRKTLLKAISRVRFADGKTPVIVRRFLIDQLRYNDNTSNPYSDAFYICTNITALAAATLCTTAPERGELTQSETIVEQTAEDIELMHKAIAEVDRYRNMDRLIPSYHNVVTIAALEFNLMLSTAGMIPVDSRVFFPLTREGNATQVRMLAFDALLMTKWYTPKIMKYVFAIIASDPSRVIRRHVAINACHSLALLVYTGEMRGSSKDGETLLIEEDGSIPEKSKESKRSDVELMLKVLRKDKEVGKNEILREFLMPLLLSPDVDQQARWAILKLADLVLRGGEEAPPKITIQLPPTPVTEVPPSPVVRIQPVAQRILKTGPTSSPAQGTSSTPKIKLVPSGLHRETTSKPPVVPQRKGSFVVPPLKRQKQEKEKDKKPVPRPQSSGMSVYDLGACRNALKKLQAHKRARLFLQPVDPVRDRAPDYFKIIKNPMDLSTISAKLNNGLYKDRAGFEADFRLMVNNSKTYNSPGTYVHGEAVALEQFFDKQWARISKTVESHKNAHPSMPPPPAPPPATPVVKAAKGREPITKPQTTSTPGVKSTPTPSARPTIKLKIGGGTHDIGPVNGTDVRIPSKPKKPPAESTPSKPPPPSKPVVKEPKAPVKLKTNGVSHNGNNSKGEKRKKTTDGIFSDDDILASAAPLKKRPSPLLGPTPGGPSTPSQAPPQPQRNGSAVTLKLKAPKPAASPPPLPRAQPSPPSEPIHNGKGKEPEGRGASAGPRPKPPASMPINIKRCKDAVKSLQKIPDSAIFARPVDPVADGCPTYYDEIKNPMDFGTINQRLNQNKYETMEDFKEDVMLVFRNCRKFNPPGTFPYICADNVEAVFIKEWARVMEKKLEWGEKRSLQGVLSQLLKEDISFVFRVPVDPVLLEIPTYFDVIPKKDARDLGTIKQKLDTDKYDTVDALRADFDLMINNALLFNGVDSEVGQIAMALKKRFYELWTISKSKKRKEAETNGQPTKKLKLK</sequence>
<dbReference type="GO" id="GO:0000976">
    <property type="term" value="F:transcription cis-regulatory region binding"/>
    <property type="evidence" value="ECO:0007669"/>
    <property type="project" value="TreeGrafter"/>
</dbReference>
<keyword evidence="14" id="KW-1185">Reference proteome</keyword>
<evidence type="ECO:0000256" key="1">
    <source>
        <dbReference type="ARBA" id="ARBA00004123"/>
    </source>
</evidence>
<feature type="compositionally biased region" description="Polar residues" evidence="11">
    <location>
        <begin position="1439"/>
        <end position="1448"/>
    </location>
</feature>
<evidence type="ECO:0000256" key="8">
    <source>
        <dbReference type="ARBA" id="ARBA00025346"/>
    </source>
</evidence>
<feature type="compositionally biased region" description="Polar residues" evidence="11">
    <location>
        <begin position="1361"/>
        <end position="1378"/>
    </location>
</feature>
<feature type="domain" description="Bromo" evidence="12">
    <location>
        <begin position="1573"/>
        <end position="1645"/>
    </location>
</feature>
<evidence type="ECO:0000256" key="9">
    <source>
        <dbReference type="ARBA" id="ARBA00076306"/>
    </source>
</evidence>
<dbReference type="PANTHER" id="PTHR15137">
    <property type="entry name" value="TRANSCRIPTION INITIATION FACTOR TFIID"/>
    <property type="match status" value="1"/>
</dbReference>
<evidence type="ECO:0000256" key="7">
    <source>
        <dbReference type="ARBA" id="ARBA00023242"/>
    </source>
</evidence>
<feature type="compositionally biased region" description="Basic and acidic residues" evidence="11">
    <location>
        <begin position="119"/>
        <end position="128"/>
    </location>
</feature>
<dbReference type="PROSITE" id="PS00633">
    <property type="entry name" value="BROMODOMAIN_1"/>
    <property type="match status" value="2"/>
</dbReference>
<feature type="compositionally biased region" description="Polar residues" evidence="11">
    <location>
        <begin position="129"/>
        <end position="148"/>
    </location>
</feature>
<reference evidence="13" key="2">
    <citation type="submission" date="2020-11" db="EMBL/GenBank/DDBJ databases">
        <authorList>
            <consortium name="DOE Joint Genome Institute"/>
            <person name="Kuo A."/>
            <person name="Miyauchi S."/>
            <person name="Kiss E."/>
            <person name="Drula E."/>
            <person name="Kohler A."/>
            <person name="Sanchez-Garcia M."/>
            <person name="Andreopoulos B."/>
            <person name="Barry K.W."/>
            <person name="Bonito G."/>
            <person name="Buee M."/>
            <person name="Carver A."/>
            <person name="Chen C."/>
            <person name="Cichocki N."/>
            <person name="Clum A."/>
            <person name="Culley D."/>
            <person name="Crous P.W."/>
            <person name="Fauchery L."/>
            <person name="Girlanda M."/>
            <person name="Hayes R."/>
            <person name="Keri Z."/>
            <person name="Labutti K."/>
            <person name="Lipzen A."/>
            <person name="Lombard V."/>
            <person name="Magnuson J."/>
            <person name="Maillard F."/>
            <person name="Morin E."/>
            <person name="Murat C."/>
            <person name="Nolan M."/>
            <person name="Ohm R."/>
            <person name="Pangilinan J."/>
            <person name="Pereira M."/>
            <person name="Perotto S."/>
            <person name="Peter M."/>
            <person name="Riley R."/>
            <person name="Sitrit Y."/>
            <person name="Stielow B."/>
            <person name="Szollosi G."/>
            <person name="Zifcakova L."/>
            <person name="Stursova M."/>
            <person name="Spatafora J.W."/>
            <person name="Tedersoo L."/>
            <person name="Vaario L.-M."/>
            <person name="Yamada A."/>
            <person name="Yan M."/>
            <person name="Wang P."/>
            <person name="Xu J."/>
            <person name="Bruns T."/>
            <person name="Baldrian P."/>
            <person name="Vilgalys R."/>
            <person name="Henrissat B."/>
            <person name="Grigoriev I.V."/>
            <person name="Hibbett D."/>
            <person name="Nagy L.G."/>
            <person name="Martin F.M."/>
        </authorList>
    </citation>
    <scope>NUCLEOTIDE SEQUENCE</scope>
    <source>
        <strain evidence="13">UH-Tt-Lm1</strain>
    </source>
</reference>
<dbReference type="InterPro" id="IPR057991">
    <property type="entry name" value="TPR_TAF2_C"/>
</dbReference>
<evidence type="ECO:0000256" key="2">
    <source>
        <dbReference type="ARBA" id="ARBA00010937"/>
    </source>
</evidence>
<dbReference type="CDD" id="cd09839">
    <property type="entry name" value="M1_like_TAF2"/>
    <property type="match status" value="1"/>
</dbReference>
<dbReference type="Gene3D" id="1.10.390.10">
    <property type="entry name" value="Neutral Protease Domain 2"/>
    <property type="match status" value="1"/>
</dbReference>
<dbReference type="Pfam" id="PF01433">
    <property type="entry name" value="Peptidase_M1"/>
    <property type="match status" value="1"/>
</dbReference>
<comment type="subcellular location">
    <subcellularLocation>
        <location evidence="1">Nucleus</location>
    </subcellularLocation>
</comment>
<feature type="compositionally biased region" description="Polar residues" evidence="11">
    <location>
        <begin position="1151"/>
        <end position="1164"/>
    </location>
</feature>
<evidence type="ECO:0000256" key="4">
    <source>
        <dbReference type="ARBA" id="ARBA00023015"/>
    </source>
</evidence>
<feature type="compositionally biased region" description="Basic and acidic residues" evidence="11">
    <location>
        <begin position="1199"/>
        <end position="1209"/>
    </location>
</feature>
<name>A0A9P6L890_9AGAM</name>
<dbReference type="PROSITE" id="PS50014">
    <property type="entry name" value="BROMODOMAIN_2"/>
    <property type="match status" value="3"/>
</dbReference>
<keyword evidence="6" id="KW-0804">Transcription</keyword>
<comment type="function">
    <text evidence="8">Functions as a component of the DNA-binding general transcription factor complex TFIID. Binding of TFIID to a promoter (with or without TATA element) is the initial step in pre-initiation complex (PIC) formation. TFIID plays a key role in the regulation of gene expression by RNA polymerase II through different activities such as transcription activator interaction, core promoter recognition and selectivity, TFIIA and TFIIB interaction, chromatin modification (histone acetylation by TAF1), facilitation of DNA opening and initiation of transcription.</text>
</comment>
<dbReference type="GO" id="GO:0006367">
    <property type="term" value="P:transcription initiation at RNA polymerase II promoter"/>
    <property type="evidence" value="ECO:0007669"/>
    <property type="project" value="TreeGrafter"/>
</dbReference>
<evidence type="ECO:0000256" key="6">
    <source>
        <dbReference type="ARBA" id="ARBA00023163"/>
    </source>
</evidence>
<keyword evidence="5 10" id="KW-0103">Bromodomain</keyword>
<dbReference type="GO" id="GO:0008237">
    <property type="term" value="F:metallopeptidase activity"/>
    <property type="evidence" value="ECO:0007669"/>
    <property type="project" value="InterPro"/>
</dbReference>
<dbReference type="SUPFAM" id="SSF55486">
    <property type="entry name" value="Metalloproteases ('zincins'), catalytic domain"/>
    <property type="match status" value="1"/>
</dbReference>
<dbReference type="InterPro" id="IPR018359">
    <property type="entry name" value="Bromodomain_CS"/>
</dbReference>
<reference evidence="13" key="1">
    <citation type="journal article" date="2020" name="Nat. Commun.">
        <title>Large-scale genome sequencing of mycorrhizal fungi provides insights into the early evolution of symbiotic traits.</title>
        <authorList>
            <person name="Miyauchi S."/>
            <person name="Kiss E."/>
            <person name="Kuo A."/>
            <person name="Drula E."/>
            <person name="Kohler A."/>
            <person name="Sanchez-Garcia M."/>
            <person name="Morin E."/>
            <person name="Andreopoulos B."/>
            <person name="Barry K.W."/>
            <person name="Bonito G."/>
            <person name="Buee M."/>
            <person name="Carver A."/>
            <person name="Chen C."/>
            <person name="Cichocki N."/>
            <person name="Clum A."/>
            <person name="Culley D."/>
            <person name="Crous P.W."/>
            <person name="Fauchery L."/>
            <person name="Girlanda M."/>
            <person name="Hayes R.D."/>
            <person name="Keri Z."/>
            <person name="LaButti K."/>
            <person name="Lipzen A."/>
            <person name="Lombard V."/>
            <person name="Magnuson J."/>
            <person name="Maillard F."/>
            <person name="Murat C."/>
            <person name="Nolan M."/>
            <person name="Ohm R.A."/>
            <person name="Pangilinan J."/>
            <person name="Pereira M.F."/>
            <person name="Perotto S."/>
            <person name="Peter M."/>
            <person name="Pfister S."/>
            <person name="Riley R."/>
            <person name="Sitrit Y."/>
            <person name="Stielow J.B."/>
            <person name="Szollosi G."/>
            <person name="Zifcakova L."/>
            <person name="Stursova M."/>
            <person name="Spatafora J.W."/>
            <person name="Tedersoo L."/>
            <person name="Vaario L.M."/>
            <person name="Yamada A."/>
            <person name="Yan M."/>
            <person name="Wang P."/>
            <person name="Xu J."/>
            <person name="Bruns T."/>
            <person name="Baldrian P."/>
            <person name="Vilgalys R."/>
            <person name="Dunand C."/>
            <person name="Henrissat B."/>
            <person name="Grigoriev I.V."/>
            <person name="Hibbett D."/>
            <person name="Nagy L.G."/>
            <person name="Martin F.M."/>
        </authorList>
    </citation>
    <scope>NUCLEOTIDE SEQUENCE</scope>
    <source>
        <strain evidence="13">UH-Tt-Lm1</strain>
    </source>
</reference>
<feature type="compositionally biased region" description="Pro residues" evidence="11">
    <location>
        <begin position="1515"/>
        <end position="1531"/>
    </location>
</feature>
<evidence type="ECO:0000256" key="10">
    <source>
        <dbReference type="PROSITE-ProRule" id="PRU00035"/>
    </source>
</evidence>
<dbReference type="SUPFAM" id="SSF47370">
    <property type="entry name" value="Bromodomain"/>
    <property type="match status" value="3"/>
</dbReference>
<evidence type="ECO:0000256" key="5">
    <source>
        <dbReference type="ARBA" id="ARBA00023117"/>
    </source>
</evidence>
<dbReference type="Pfam" id="PF00439">
    <property type="entry name" value="Bromodomain"/>
    <property type="match status" value="3"/>
</dbReference>
<dbReference type="InterPro" id="IPR036427">
    <property type="entry name" value="Bromodomain-like_sf"/>
</dbReference>
<feature type="domain" description="Bromo" evidence="12">
    <location>
        <begin position="1234"/>
        <end position="1306"/>
    </location>
</feature>
<proteinExistence type="inferred from homology"/>
<dbReference type="Gene3D" id="1.20.920.10">
    <property type="entry name" value="Bromodomain-like"/>
    <property type="match status" value="3"/>
</dbReference>
<evidence type="ECO:0000256" key="11">
    <source>
        <dbReference type="SAM" id="MobiDB-lite"/>
    </source>
</evidence>
<feature type="compositionally biased region" description="Pro residues" evidence="11">
    <location>
        <begin position="1480"/>
        <end position="1498"/>
    </location>
</feature>
<protein>
    <recommendedName>
        <fullName evidence="3">Transcription initiation factor TFIID subunit 2</fullName>
    </recommendedName>
    <alternativeName>
        <fullName evidence="9">TBP-associated factor 2</fullName>
    </alternativeName>
</protein>
<dbReference type="InterPro" id="IPR057345">
    <property type="entry name" value="Ig-like_TAF2"/>
</dbReference>
<dbReference type="InterPro" id="IPR014782">
    <property type="entry name" value="Peptidase_M1_dom"/>
</dbReference>
<feature type="compositionally biased region" description="Pro residues" evidence="11">
    <location>
        <begin position="1336"/>
        <end position="1347"/>
    </location>
</feature>
<evidence type="ECO:0000259" key="12">
    <source>
        <dbReference type="PROSITE" id="PS50014"/>
    </source>
</evidence>
<evidence type="ECO:0000313" key="13">
    <source>
        <dbReference type="EMBL" id="KAF9786915.1"/>
    </source>
</evidence>
<dbReference type="Pfam" id="PF25316">
    <property type="entry name" value="TAF2_3rd"/>
    <property type="match status" value="1"/>
</dbReference>
<keyword evidence="4" id="KW-0805">Transcription regulation</keyword>
<dbReference type="CDD" id="cd04369">
    <property type="entry name" value="Bromodomain"/>
    <property type="match status" value="3"/>
</dbReference>
<dbReference type="EMBL" id="WIUZ02000005">
    <property type="protein sequence ID" value="KAF9786915.1"/>
    <property type="molecule type" value="Genomic_DNA"/>
</dbReference>
<feature type="domain" description="Bromo" evidence="12">
    <location>
        <begin position="1683"/>
        <end position="1757"/>
    </location>
</feature>
<dbReference type="InterPro" id="IPR042097">
    <property type="entry name" value="Aminopeptidase_N-like_N_sf"/>
</dbReference>
<dbReference type="GO" id="GO:0006325">
    <property type="term" value="P:chromatin organization"/>
    <property type="evidence" value="ECO:0007669"/>
    <property type="project" value="UniProtKB-ARBA"/>
</dbReference>
<dbReference type="InterPro" id="IPR001487">
    <property type="entry name" value="Bromodomain"/>
</dbReference>
<feature type="region of interest" description="Disordered" evidence="11">
    <location>
        <begin position="1327"/>
        <end position="1560"/>
    </location>
</feature>
<dbReference type="Pfam" id="PF25577">
    <property type="entry name" value="TPR_TAF2_C"/>
    <property type="match status" value="1"/>
</dbReference>
<dbReference type="Gene3D" id="2.60.40.1730">
    <property type="entry name" value="tricorn interacting facor f3 domain"/>
    <property type="match status" value="1"/>
</dbReference>
<dbReference type="GO" id="GO:0016251">
    <property type="term" value="F:RNA polymerase II general transcription initiation factor activity"/>
    <property type="evidence" value="ECO:0007669"/>
    <property type="project" value="TreeGrafter"/>
</dbReference>
<dbReference type="GO" id="GO:0005669">
    <property type="term" value="C:transcription factor TFIID complex"/>
    <property type="evidence" value="ECO:0007669"/>
    <property type="project" value="InterPro"/>
</dbReference>